<evidence type="ECO:0000313" key="7">
    <source>
        <dbReference type="Proteomes" id="UP000305067"/>
    </source>
</evidence>
<dbReference type="EMBL" id="ML178818">
    <property type="protein sequence ID" value="TFL04472.1"/>
    <property type="molecule type" value="Genomic_DNA"/>
</dbReference>
<feature type="region of interest" description="Disordered" evidence="4">
    <location>
        <begin position="409"/>
        <end position="472"/>
    </location>
</feature>
<feature type="region of interest" description="Disordered" evidence="4">
    <location>
        <begin position="1"/>
        <end position="48"/>
    </location>
</feature>
<dbReference type="OrthoDB" id="425925at2759"/>
<dbReference type="GO" id="GO:0006888">
    <property type="term" value="P:endoplasmic reticulum to Golgi vesicle-mediated transport"/>
    <property type="evidence" value="ECO:0007669"/>
    <property type="project" value="TreeGrafter"/>
</dbReference>
<dbReference type="STRING" id="1884261.A0A5C3QRH5"/>
<feature type="domain" description="GRIP" evidence="5">
    <location>
        <begin position="305"/>
        <end position="356"/>
    </location>
</feature>
<feature type="compositionally biased region" description="Low complexity" evidence="4">
    <location>
        <begin position="411"/>
        <end position="433"/>
    </location>
</feature>
<organism evidence="6 7">
    <name type="scientific">Pterulicium gracile</name>
    <dbReference type="NCBI Taxonomy" id="1884261"/>
    <lineage>
        <taxon>Eukaryota</taxon>
        <taxon>Fungi</taxon>
        <taxon>Dikarya</taxon>
        <taxon>Basidiomycota</taxon>
        <taxon>Agaricomycotina</taxon>
        <taxon>Agaricomycetes</taxon>
        <taxon>Agaricomycetidae</taxon>
        <taxon>Agaricales</taxon>
        <taxon>Pleurotineae</taxon>
        <taxon>Pterulaceae</taxon>
        <taxon>Pterulicium</taxon>
    </lineage>
</organism>
<feature type="compositionally biased region" description="Basic and acidic residues" evidence="4">
    <location>
        <begin position="34"/>
        <end position="48"/>
    </location>
</feature>
<dbReference type="Pfam" id="PF10375">
    <property type="entry name" value="GRAB"/>
    <property type="match status" value="1"/>
</dbReference>
<dbReference type="Proteomes" id="UP000305067">
    <property type="component" value="Unassembled WGS sequence"/>
</dbReference>
<dbReference type="GO" id="GO:0005794">
    <property type="term" value="C:Golgi apparatus"/>
    <property type="evidence" value="ECO:0007669"/>
    <property type="project" value="UniProtKB-SubCell"/>
</dbReference>
<keyword evidence="3" id="KW-0175">Coiled coil</keyword>
<evidence type="ECO:0000313" key="6">
    <source>
        <dbReference type="EMBL" id="TFL04472.1"/>
    </source>
</evidence>
<evidence type="ECO:0000259" key="5">
    <source>
        <dbReference type="PROSITE" id="PS50913"/>
    </source>
</evidence>
<dbReference type="PANTHER" id="PTHR18921">
    <property type="entry name" value="MYOSIN HEAVY CHAIN - RELATED"/>
    <property type="match status" value="1"/>
</dbReference>
<accession>A0A5C3QRH5</accession>
<evidence type="ECO:0000256" key="3">
    <source>
        <dbReference type="ARBA" id="ARBA00023054"/>
    </source>
</evidence>
<dbReference type="InterPro" id="IPR000237">
    <property type="entry name" value="GRIP_dom"/>
</dbReference>
<dbReference type="PROSITE" id="PS50913">
    <property type="entry name" value="GRIP"/>
    <property type="match status" value="1"/>
</dbReference>
<proteinExistence type="predicted"/>
<feature type="compositionally biased region" description="Polar residues" evidence="4">
    <location>
        <begin position="454"/>
        <end position="464"/>
    </location>
</feature>
<dbReference type="GO" id="GO:0031267">
    <property type="term" value="F:small GTPase binding"/>
    <property type="evidence" value="ECO:0007669"/>
    <property type="project" value="TreeGrafter"/>
</dbReference>
<dbReference type="GO" id="GO:0007030">
    <property type="term" value="P:Golgi organization"/>
    <property type="evidence" value="ECO:0007669"/>
    <property type="project" value="TreeGrafter"/>
</dbReference>
<protein>
    <recommendedName>
        <fullName evidence="5">GRIP domain-containing protein</fullName>
    </recommendedName>
</protein>
<sequence>MASSPPVNGHVVTNKDVDNGLVDDTESQEADSVESLRKQLKEMREEKASLQTQHANLLTKVQAMRTTLGEKLKQDAEELDRQEQLIQQLTAQNDDLESTVDTLKEELMGSVAEAERAAKELDTLRSRAFHDNTQESLARERELRETQSELERCRMDSDEWERAAMQEKVAAEEARLLAEELRRDLEVEREARLREASQLDSEREKASNLQSVLEDFQSAKDHELKQALKAHDTQLVQITQSLAEFKHRAHTAELRLEETQSNTSKTDVLEKEVKEKNLLIGKLRHEAVMINEHLIEALRRLRKNSSESNVDRRLVTNVLLSFITTPRADPKRFEMLQLLSSILSWTDAEREKAGLQRMGTAGAPQQNSGGSAFWSRSISGSGSQPAELDKADETESFSRLWVEFLLTEATSGSEGPSSPSRSPSNASLPSSPGTKAGPGRRLPSFSGVSSTSSTPNLALQSPTNKGKAPLPS</sequence>
<comment type="subcellular location">
    <subcellularLocation>
        <location evidence="1">Golgi apparatus</location>
    </subcellularLocation>
</comment>
<feature type="compositionally biased region" description="Polar residues" evidence="4">
    <location>
        <begin position="363"/>
        <end position="384"/>
    </location>
</feature>
<feature type="compositionally biased region" description="Low complexity" evidence="4">
    <location>
        <begin position="444"/>
        <end position="453"/>
    </location>
</feature>
<feature type="compositionally biased region" description="Acidic residues" evidence="4">
    <location>
        <begin position="21"/>
        <end position="32"/>
    </location>
</feature>
<gene>
    <name evidence="6" type="ORF">BDV98DRAFT_318181</name>
</gene>
<name>A0A5C3QRH5_9AGAR</name>
<keyword evidence="2" id="KW-0333">Golgi apparatus</keyword>
<dbReference type="PANTHER" id="PTHR18921:SF2">
    <property type="entry name" value="THYROID RECEPTOR-INTERACTING PROTEIN 11"/>
    <property type="match status" value="1"/>
</dbReference>
<dbReference type="InterPro" id="IPR019459">
    <property type="entry name" value="GRAB"/>
</dbReference>
<evidence type="ECO:0000256" key="1">
    <source>
        <dbReference type="ARBA" id="ARBA00004555"/>
    </source>
</evidence>
<evidence type="ECO:0000256" key="2">
    <source>
        <dbReference type="ARBA" id="ARBA00023034"/>
    </source>
</evidence>
<keyword evidence="7" id="KW-1185">Reference proteome</keyword>
<feature type="region of interest" description="Disordered" evidence="4">
    <location>
        <begin position="354"/>
        <end position="392"/>
    </location>
</feature>
<reference evidence="6 7" key="1">
    <citation type="journal article" date="2019" name="Nat. Ecol. Evol.">
        <title>Megaphylogeny resolves global patterns of mushroom evolution.</title>
        <authorList>
            <person name="Varga T."/>
            <person name="Krizsan K."/>
            <person name="Foldi C."/>
            <person name="Dima B."/>
            <person name="Sanchez-Garcia M."/>
            <person name="Sanchez-Ramirez S."/>
            <person name="Szollosi G.J."/>
            <person name="Szarkandi J.G."/>
            <person name="Papp V."/>
            <person name="Albert L."/>
            <person name="Andreopoulos W."/>
            <person name="Angelini C."/>
            <person name="Antonin V."/>
            <person name="Barry K.W."/>
            <person name="Bougher N.L."/>
            <person name="Buchanan P."/>
            <person name="Buyck B."/>
            <person name="Bense V."/>
            <person name="Catcheside P."/>
            <person name="Chovatia M."/>
            <person name="Cooper J."/>
            <person name="Damon W."/>
            <person name="Desjardin D."/>
            <person name="Finy P."/>
            <person name="Geml J."/>
            <person name="Haridas S."/>
            <person name="Hughes K."/>
            <person name="Justo A."/>
            <person name="Karasinski D."/>
            <person name="Kautmanova I."/>
            <person name="Kiss B."/>
            <person name="Kocsube S."/>
            <person name="Kotiranta H."/>
            <person name="LaButti K.M."/>
            <person name="Lechner B.E."/>
            <person name="Liimatainen K."/>
            <person name="Lipzen A."/>
            <person name="Lukacs Z."/>
            <person name="Mihaltcheva S."/>
            <person name="Morgado L.N."/>
            <person name="Niskanen T."/>
            <person name="Noordeloos M.E."/>
            <person name="Ohm R.A."/>
            <person name="Ortiz-Santana B."/>
            <person name="Ovrebo C."/>
            <person name="Racz N."/>
            <person name="Riley R."/>
            <person name="Savchenko A."/>
            <person name="Shiryaev A."/>
            <person name="Soop K."/>
            <person name="Spirin V."/>
            <person name="Szebenyi C."/>
            <person name="Tomsovsky M."/>
            <person name="Tulloss R.E."/>
            <person name="Uehling J."/>
            <person name="Grigoriev I.V."/>
            <person name="Vagvolgyi C."/>
            <person name="Papp T."/>
            <person name="Martin F.M."/>
            <person name="Miettinen O."/>
            <person name="Hibbett D.S."/>
            <person name="Nagy L.G."/>
        </authorList>
    </citation>
    <scope>NUCLEOTIDE SEQUENCE [LARGE SCALE GENOMIC DNA]</scope>
    <source>
        <strain evidence="6 7">CBS 309.79</strain>
    </source>
</reference>
<evidence type="ECO:0000256" key="4">
    <source>
        <dbReference type="SAM" id="MobiDB-lite"/>
    </source>
</evidence>
<dbReference type="AlphaFoldDB" id="A0A5C3QRH5"/>